<protein>
    <submittedName>
        <fullName evidence="2">Uncharacterized protein</fullName>
    </submittedName>
</protein>
<name>A0A8G2BLT7_9PROT</name>
<feature type="compositionally biased region" description="Low complexity" evidence="1">
    <location>
        <begin position="76"/>
        <end position="126"/>
    </location>
</feature>
<keyword evidence="3" id="KW-1185">Reference proteome</keyword>
<feature type="compositionally biased region" description="Low complexity" evidence="1">
    <location>
        <begin position="32"/>
        <end position="45"/>
    </location>
</feature>
<dbReference type="Proteomes" id="UP000198615">
    <property type="component" value="Unassembled WGS sequence"/>
</dbReference>
<dbReference type="EMBL" id="FNBW01000017">
    <property type="protein sequence ID" value="SDG44318.1"/>
    <property type="molecule type" value="Genomic_DNA"/>
</dbReference>
<dbReference type="RefSeq" id="WP_093153891.1">
    <property type="nucleotide sequence ID" value="NZ_FNBW01000017.1"/>
</dbReference>
<dbReference type="AlphaFoldDB" id="A0A8G2BLT7"/>
<evidence type="ECO:0000313" key="2">
    <source>
        <dbReference type="EMBL" id="SDG44318.1"/>
    </source>
</evidence>
<feature type="region of interest" description="Disordered" evidence="1">
    <location>
        <begin position="1"/>
        <end position="139"/>
    </location>
</feature>
<comment type="caution">
    <text evidence="2">The sequence shown here is derived from an EMBL/GenBank/DDBJ whole genome shotgun (WGS) entry which is preliminary data.</text>
</comment>
<accession>A0A8G2BLT7</accession>
<organism evidence="2 3">
    <name type="scientific">Thalassobaculum litoreum DSM 18839</name>
    <dbReference type="NCBI Taxonomy" id="1123362"/>
    <lineage>
        <taxon>Bacteria</taxon>
        <taxon>Pseudomonadati</taxon>
        <taxon>Pseudomonadota</taxon>
        <taxon>Alphaproteobacteria</taxon>
        <taxon>Rhodospirillales</taxon>
        <taxon>Thalassobaculaceae</taxon>
        <taxon>Thalassobaculum</taxon>
    </lineage>
</organism>
<evidence type="ECO:0000256" key="1">
    <source>
        <dbReference type="SAM" id="MobiDB-lite"/>
    </source>
</evidence>
<dbReference type="OrthoDB" id="7363504at2"/>
<gene>
    <name evidence="2" type="ORF">SAMN05660686_04443</name>
</gene>
<reference evidence="2 3" key="1">
    <citation type="submission" date="2016-10" db="EMBL/GenBank/DDBJ databases">
        <authorList>
            <person name="Varghese N."/>
            <person name="Submissions S."/>
        </authorList>
    </citation>
    <scope>NUCLEOTIDE SEQUENCE [LARGE SCALE GENOMIC DNA]</scope>
    <source>
        <strain evidence="2 3">DSM 18839</strain>
    </source>
</reference>
<proteinExistence type="predicted"/>
<evidence type="ECO:0000313" key="3">
    <source>
        <dbReference type="Proteomes" id="UP000198615"/>
    </source>
</evidence>
<sequence>MSLAAALKKGLETADSIGNWDPFADETKVKAAPRAASGPALAGPANTNATGRGLVAKEDAARRNPITAVRDGRGSAAAQPTRAKAAQPAPSQATPAQATPAQATPAQAAPTARQAAPAQQRMAARQGGQKSAQKPAQRANWLHDAVPGGRVNAAQYVRELDRFAAEENRRAVSDVVMEVNQSEVEGVVRHAARIKGRYLAKLLDIGNKSKSGVMEAEVSELTRYRETYEELARGLDILKSAIEAGDISVSGTVRR</sequence>